<dbReference type="GO" id="GO:0001003">
    <property type="term" value="F:RNA polymerase III type 2 promoter sequence-specific DNA binding"/>
    <property type="evidence" value="ECO:0007669"/>
    <property type="project" value="TreeGrafter"/>
</dbReference>
<evidence type="ECO:0000313" key="9">
    <source>
        <dbReference type="Proteomes" id="UP000034291"/>
    </source>
</evidence>
<accession>A0A0F8XTH0</accession>
<keyword evidence="2" id="KW-0238">DNA-binding</keyword>
<keyword evidence="9" id="KW-1185">Reference proteome</keyword>
<dbReference type="PANTHER" id="PTHR13230">
    <property type="entry name" value="GENERAL TRANSCRIPTION FACTOR IIIC, POLYPEPTIDE 5"/>
    <property type="match status" value="1"/>
</dbReference>
<dbReference type="InterPro" id="IPR042536">
    <property type="entry name" value="TFIIIC_tauA_Sfc1"/>
</dbReference>
<feature type="compositionally biased region" description="Acidic residues" evidence="5">
    <location>
        <begin position="588"/>
        <end position="611"/>
    </location>
</feature>
<comment type="subcellular location">
    <subcellularLocation>
        <location evidence="1">Nucleus</location>
    </subcellularLocation>
</comment>
<dbReference type="InterPro" id="IPR041499">
    <property type="entry name" value="Tfc1/Sfc1_N"/>
</dbReference>
<evidence type="ECO:0000256" key="1">
    <source>
        <dbReference type="ARBA" id="ARBA00004123"/>
    </source>
</evidence>
<protein>
    <recommendedName>
        <fullName evidence="10">RNA polymerase III transcription factor subunit</fullName>
    </recommendedName>
</protein>
<feature type="compositionally biased region" description="Gly residues" evidence="5">
    <location>
        <begin position="553"/>
        <end position="563"/>
    </location>
</feature>
<feature type="compositionally biased region" description="Low complexity" evidence="5">
    <location>
        <begin position="564"/>
        <end position="575"/>
    </location>
</feature>
<keyword evidence="4" id="KW-0539">Nucleus</keyword>
<dbReference type="InterPro" id="IPR019136">
    <property type="entry name" value="TF_IIIC_su-5_HTH"/>
</dbReference>
<evidence type="ECO:0000256" key="4">
    <source>
        <dbReference type="ARBA" id="ARBA00023242"/>
    </source>
</evidence>
<feature type="domain" description="Transcription factor IIIC subunit Tfc1/Sfc1 triple barrel" evidence="7">
    <location>
        <begin position="26"/>
        <end position="162"/>
    </location>
</feature>
<name>A0A0F8XTH0_9EURO</name>
<feature type="region of interest" description="Disordered" evidence="5">
    <location>
        <begin position="96"/>
        <end position="123"/>
    </location>
</feature>
<evidence type="ECO:0000256" key="3">
    <source>
        <dbReference type="ARBA" id="ARBA00023163"/>
    </source>
</evidence>
<dbReference type="PANTHER" id="PTHR13230:SF5">
    <property type="entry name" value="GENERAL TRANSCRIPTION FACTOR 3C POLYPEPTIDE 5"/>
    <property type="match status" value="1"/>
</dbReference>
<dbReference type="EMBL" id="JZBS01000233">
    <property type="protein sequence ID" value="KKK26822.1"/>
    <property type="molecule type" value="Genomic_DNA"/>
</dbReference>
<dbReference type="Proteomes" id="UP000034291">
    <property type="component" value="Unassembled WGS sequence"/>
</dbReference>
<feature type="region of interest" description="Disordered" evidence="5">
    <location>
        <begin position="362"/>
        <end position="408"/>
    </location>
</feature>
<dbReference type="Pfam" id="PF09734">
    <property type="entry name" value="Tau95"/>
    <property type="match status" value="1"/>
</dbReference>
<dbReference type="GO" id="GO:0005634">
    <property type="term" value="C:nucleus"/>
    <property type="evidence" value="ECO:0007669"/>
    <property type="project" value="UniProtKB-SubCell"/>
</dbReference>
<evidence type="ECO:0000256" key="2">
    <source>
        <dbReference type="ARBA" id="ARBA00023125"/>
    </source>
</evidence>
<dbReference type="InterPro" id="IPR040454">
    <property type="entry name" value="TF_IIIC_Tfc1/Sfc1"/>
</dbReference>
<evidence type="ECO:0000259" key="6">
    <source>
        <dbReference type="Pfam" id="PF09734"/>
    </source>
</evidence>
<evidence type="ECO:0000313" key="8">
    <source>
        <dbReference type="EMBL" id="KKK26822.1"/>
    </source>
</evidence>
<organism evidence="8 9">
    <name type="scientific">Aspergillus rambellii</name>
    <dbReference type="NCBI Taxonomy" id="308745"/>
    <lineage>
        <taxon>Eukaryota</taxon>
        <taxon>Fungi</taxon>
        <taxon>Dikarya</taxon>
        <taxon>Ascomycota</taxon>
        <taxon>Pezizomycotina</taxon>
        <taxon>Eurotiomycetes</taxon>
        <taxon>Eurotiomycetidae</taxon>
        <taxon>Eurotiales</taxon>
        <taxon>Aspergillaceae</taxon>
        <taxon>Aspergillus</taxon>
        <taxon>Aspergillus subgen. Nidulantes</taxon>
    </lineage>
</organism>
<comment type="caution">
    <text evidence="8">The sequence shown here is derived from an EMBL/GenBank/DDBJ whole genome shotgun (WGS) entry which is preliminary data.</text>
</comment>
<feature type="compositionally biased region" description="Acidic residues" evidence="5">
    <location>
        <begin position="627"/>
        <end position="641"/>
    </location>
</feature>
<feature type="compositionally biased region" description="Pro residues" evidence="5">
    <location>
        <begin position="387"/>
        <end position="400"/>
    </location>
</feature>
<dbReference type="Pfam" id="PF17682">
    <property type="entry name" value="Tau95_N"/>
    <property type="match status" value="1"/>
</dbReference>
<feature type="non-terminal residue" evidence="8">
    <location>
        <position position="1"/>
    </location>
</feature>
<dbReference type="GO" id="GO:0000127">
    <property type="term" value="C:transcription factor TFIIIC complex"/>
    <property type="evidence" value="ECO:0007669"/>
    <property type="project" value="InterPro"/>
</dbReference>
<dbReference type="AlphaFoldDB" id="A0A0F8XTH0"/>
<evidence type="ECO:0008006" key="10">
    <source>
        <dbReference type="Google" id="ProtNLM"/>
    </source>
</evidence>
<dbReference type="GO" id="GO:0006384">
    <property type="term" value="P:transcription initiation at RNA polymerase III promoter"/>
    <property type="evidence" value="ECO:0007669"/>
    <property type="project" value="InterPro"/>
</dbReference>
<reference evidence="8 9" key="1">
    <citation type="submission" date="2015-02" db="EMBL/GenBank/DDBJ databases">
        <title>Draft Genome Sequences of Two Closely-Related Aflatoxigenic Aspergillus Species Obtained from the Cote d'Ivoire.</title>
        <authorList>
            <person name="Moore G.G."/>
            <person name="Beltz S.B."/>
            <person name="Mack B.M."/>
        </authorList>
    </citation>
    <scope>NUCLEOTIDE SEQUENCE [LARGE SCALE GENOMIC DNA]</scope>
    <source>
        <strain evidence="8 9">SRRC1468</strain>
    </source>
</reference>
<gene>
    <name evidence="8" type="ORF">ARAM_006614</name>
</gene>
<dbReference type="GO" id="GO:0001002">
    <property type="term" value="F:RNA polymerase III type 1 promoter sequence-specific DNA binding"/>
    <property type="evidence" value="ECO:0007669"/>
    <property type="project" value="TreeGrafter"/>
</dbReference>
<feature type="region of interest" description="Disordered" evidence="5">
    <location>
        <begin position="552"/>
        <end position="641"/>
    </location>
</feature>
<proteinExistence type="predicted"/>
<dbReference type="Gene3D" id="3.30.200.160">
    <property type="entry name" value="TFIIIC, subcomplex tauA, subunit Sfc1, barrel domain"/>
    <property type="match status" value="1"/>
</dbReference>
<dbReference type="OrthoDB" id="5598268at2759"/>
<evidence type="ECO:0000256" key="5">
    <source>
        <dbReference type="SAM" id="MobiDB-lite"/>
    </source>
</evidence>
<dbReference type="STRING" id="308745.A0A0F8XTH0"/>
<evidence type="ECO:0000259" key="7">
    <source>
        <dbReference type="Pfam" id="PF17682"/>
    </source>
</evidence>
<feature type="domain" description="Transcription factor IIIC subunit 5 HTH" evidence="6">
    <location>
        <begin position="202"/>
        <end position="353"/>
    </location>
</feature>
<keyword evidence="3" id="KW-0804">Transcription</keyword>
<sequence>QAVAKMAEQNVSRTAPFYLIPPRRIVSVEHPAIIRNVDKAIDTLGGGAGIAKILNPPKADTPANLLMRPEDALSRPLQSTNSPSNNILLRVTVPKRTGRKRKRGSNEPFTDAIVSDPVQGPPRPRARELLRSLHDNVGAYQVEPVGLVERTHVFRGMPDFVFATTPSPFISRFREHILPFDYQKMKHFDLEMSKGAISNVDIIPPPSFSHGDVPFNYNYRQNPTVKQSIDNSGNVTTVNTQRAVKVLTYLVPSDIARVPSQPRDNCPPISTLDPTLQETITAVRALFETRPAWTRRGLRNSLKTLEQRYALRHAVPYVGYIFRSGPWRDAIIKFGHDPRSDPSSRIYQTTMFRILPREAELARDGAGAGTGTGRRHTTVARPHEQAPPEPTTATPTPTPTPTSHIFTGQPPLALDGRMWMFCDITDPLLHGILFPSSSSSSSSSAAGGFFLRPTCDIASDGWFGSGTLAKAKAVMRAKIQALFEGRVPDDGEYAKILTMPDHASPDSSMAGFWLDAGEASTRELQLASEVRSTIKGTVTWREQAAAAAAAGQLQGGTGTGTGTGAASASASSGTAMEKGKGRQQIRFEDEDGEEGSEDEGEEEGLEREEILEAVGEVLNSVGGSREQDDDDDDDDDDENEN</sequence>